<name>A0A6J7UME5_9ZZZZ</name>
<protein>
    <submittedName>
        <fullName evidence="3">Unannotated protein</fullName>
    </submittedName>
</protein>
<dbReference type="PANTHER" id="PTHR34846">
    <property type="entry name" value="4-CARBOXYMUCONOLACTONE DECARBOXYLASE FAMILY PROTEIN (AFU_ORTHOLOGUE AFUA_6G11590)"/>
    <property type="match status" value="1"/>
</dbReference>
<dbReference type="InterPro" id="IPR029032">
    <property type="entry name" value="AhpD-like"/>
</dbReference>
<dbReference type="GO" id="GO:0051920">
    <property type="term" value="F:peroxiredoxin activity"/>
    <property type="evidence" value="ECO:0007669"/>
    <property type="project" value="InterPro"/>
</dbReference>
<dbReference type="Pfam" id="PF02627">
    <property type="entry name" value="CMD"/>
    <property type="match status" value="1"/>
</dbReference>
<dbReference type="SUPFAM" id="SSF69118">
    <property type="entry name" value="AhpD-like"/>
    <property type="match status" value="1"/>
</dbReference>
<dbReference type="PANTHER" id="PTHR34846:SF10">
    <property type="entry name" value="CYTOPLASMIC PROTEIN"/>
    <property type="match status" value="1"/>
</dbReference>
<dbReference type="InterPro" id="IPR003779">
    <property type="entry name" value="CMD-like"/>
</dbReference>
<dbReference type="Gene3D" id="1.20.1290.10">
    <property type="entry name" value="AhpD-like"/>
    <property type="match status" value="1"/>
</dbReference>
<evidence type="ECO:0000259" key="1">
    <source>
        <dbReference type="Pfam" id="PF02627"/>
    </source>
</evidence>
<gene>
    <name evidence="2" type="ORF">UFOPK4098_00436</name>
    <name evidence="3" type="ORF">UFOPK4347_01185</name>
</gene>
<proteinExistence type="predicted"/>
<dbReference type="EMBL" id="CAFBQU010000032">
    <property type="protein sequence ID" value="CAB5066422.1"/>
    <property type="molecule type" value="Genomic_DNA"/>
</dbReference>
<organism evidence="3">
    <name type="scientific">freshwater metagenome</name>
    <dbReference type="NCBI Taxonomy" id="449393"/>
    <lineage>
        <taxon>unclassified sequences</taxon>
        <taxon>metagenomes</taxon>
        <taxon>ecological metagenomes</taxon>
    </lineage>
</organism>
<dbReference type="AlphaFoldDB" id="A0A6J7UME5"/>
<evidence type="ECO:0000313" key="3">
    <source>
        <dbReference type="EMBL" id="CAB5066422.1"/>
    </source>
</evidence>
<reference evidence="3" key="1">
    <citation type="submission" date="2020-05" db="EMBL/GenBank/DDBJ databases">
        <authorList>
            <person name="Chiriac C."/>
            <person name="Salcher M."/>
            <person name="Ghai R."/>
            <person name="Kavagutti S V."/>
        </authorList>
    </citation>
    <scope>NUCLEOTIDE SEQUENCE</scope>
</reference>
<evidence type="ECO:0000313" key="2">
    <source>
        <dbReference type="EMBL" id="CAB5013575.1"/>
    </source>
</evidence>
<dbReference type="EMBL" id="CAFBPN010000013">
    <property type="protein sequence ID" value="CAB5013575.1"/>
    <property type="molecule type" value="Genomic_DNA"/>
</dbReference>
<feature type="domain" description="Carboxymuconolactone decarboxylase-like" evidence="1">
    <location>
        <begin position="40"/>
        <end position="119"/>
    </location>
</feature>
<accession>A0A6J7UME5</accession>
<sequence>MSRISKLTVDQLDPDLRRMSRADDKTPLELGLTRIFGHCPEMAKGLSAFAGSLKVNRTLPERLVELVRLRIAFHNQCRSCMAIRYTDALKDGITEDLVCSLEKPMEADGLTDAEKIAIRYGELFATNHLAIDDAFYDKLREYFTEPQIVELGLNVAMCVGVGRLSATWDMVEELPERFRADGEVTPWGADAVIMR</sequence>